<keyword evidence="1" id="KW-0863">Zinc-finger</keyword>
<feature type="region of interest" description="Disordered" evidence="2">
    <location>
        <begin position="105"/>
        <end position="159"/>
    </location>
</feature>
<proteinExistence type="predicted"/>
<keyword evidence="1" id="KW-0479">Metal-binding</keyword>
<dbReference type="PROSITE" id="PS50157">
    <property type="entry name" value="ZINC_FINGER_C2H2_2"/>
    <property type="match status" value="1"/>
</dbReference>
<comment type="caution">
    <text evidence="4">The sequence shown here is derived from an EMBL/GenBank/DDBJ whole genome shotgun (WGS) entry which is preliminary data.</text>
</comment>
<evidence type="ECO:0000256" key="2">
    <source>
        <dbReference type="SAM" id="MobiDB-lite"/>
    </source>
</evidence>
<evidence type="ECO:0000313" key="5">
    <source>
        <dbReference type="Proteomes" id="UP001249851"/>
    </source>
</evidence>
<gene>
    <name evidence="4" type="ORF">P5673_027563</name>
</gene>
<sequence>MVGMSSSSPETPFSLYKNACDNCGKSFEHSCSYRRHLRTHCNSQTRKRRRRRLWIPDQAACSEEDEDIGSMDFLDTSSECLTEGEFGKVSPQEFPGIDVLRQELTDHADSQEDPQELSFQQVSESEPEDEHVDESNREATDHEDGREDALHWNEEDARV</sequence>
<reference evidence="4" key="1">
    <citation type="journal article" date="2023" name="G3 (Bethesda)">
        <title>Whole genome assembly and annotation of the endangered Caribbean coral Acropora cervicornis.</title>
        <authorList>
            <person name="Selwyn J.D."/>
            <person name="Vollmer S.V."/>
        </authorList>
    </citation>
    <scope>NUCLEOTIDE SEQUENCE</scope>
    <source>
        <strain evidence="4">K2</strain>
    </source>
</reference>
<protein>
    <recommendedName>
        <fullName evidence="3">C2H2-type domain-containing protein</fullName>
    </recommendedName>
</protein>
<keyword evidence="1" id="KW-0862">Zinc</keyword>
<evidence type="ECO:0000259" key="3">
    <source>
        <dbReference type="PROSITE" id="PS50157"/>
    </source>
</evidence>
<dbReference type="AlphaFoldDB" id="A0AAD9UVL1"/>
<evidence type="ECO:0000256" key="1">
    <source>
        <dbReference type="PROSITE-ProRule" id="PRU00042"/>
    </source>
</evidence>
<name>A0AAD9UVL1_ACRCE</name>
<dbReference type="InterPro" id="IPR036236">
    <property type="entry name" value="Znf_C2H2_sf"/>
</dbReference>
<dbReference type="InterPro" id="IPR013087">
    <property type="entry name" value="Znf_C2H2_type"/>
</dbReference>
<reference evidence="4" key="2">
    <citation type="journal article" date="2023" name="Science">
        <title>Genomic signatures of disease resistance in endangered staghorn corals.</title>
        <authorList>
            <person name="Vollmer S.V."/>
            <person name="Selwyn J.D."/>
            <person name="Despard B.A."/>
            <person name="Roesel C.L."/>
        </authorList>
    </citation>
    <scope>NUCLEOTIDE SEQUENCE</scope>
    <source>
        <strain evidence="4">K2</strain>
    </source>
</reference>
<feature type="compositionally biased region" description="Basic and acidic residues" evidence="2">
    <location>
        <begin position="133"/>
        <end position="159"/>
    </location>
</feature>
<organism evidence="4 5">
    <name type="scientific">Acropora cervicornis</name>
    <name type="common">Staghorn coral</name>
    <dbReference type="NCBI Taxonomy" id="6130"/>
    <lineage>
        <taxon>Eukaryota</taxon>
        <taxon>Metazoa</taxon>
        <taxon>Cnidaria</taxon>
        <taxon>Anthozoa</taxon>
        <taxon>Hexacorallia</taxon>
        <taxon>Scleractinia</taxon>
        <taxon>Astrocoeniina</taxon>
        <taxon>Acroporidae</taxon>
        <taxon>Acropora</taxon>
    </lineage>
</organism>
<dbReference type="GO" id="GO:0008270">
    <property type="term" value="F:zinc ion binding"/>
    <property type="evidence" value="ECO:0007669"/>
    <property type="project" value="UniProtKB-KW"/>
</dbReference>
<accession>A0AAD9UVL1</accession>
<keyword evidence="5" id="KW-1185">Reference proteome</keyword>
<dbReference type="EMBL" id="JARQWQ010000096">
    <property type="protein sequence ID" value="KAK2551583.1"/>
    <property type="molecule type" value="Genomic_DNA"/>
</dbReference>
<dbReference type="PROSITE" id="PS00028">
    <property type="entry name" value="ZINC_FINGER_C2H2_1"/>
    <property type="match status" value="1"/>
</dbReference>
<dbReference type="SUPFAM" id="SSF57667">
    <property type="entry name" value="beta-beta-alpha zinc fingers"/>
    <property type="match status" value="1"/>
</dbReference>
<dbReference type="Proteomes" id="UP001249851">
    <property type="component" value="Unassembled WGS sequence"/>
</dbReference>
<feature type="domain" description="C2H2-type" evidence="3">
    <location>
        <begin position="18"/>
        <end position="45"/>
    </location>
</feature>
<dbReference type="Gene3D" id="3.30.160.60">
    <property type="entry name" value="Classic Zinc Finger"/>
    <property type="match status" value="1"/>
</dbReference>
<evidence type="ECO:0000313" key="4">
    <source>
        <dbReference type="EMBL" id="KAK2551583.1"/>
    </source>
</evidence>